<evidence type="ECO:0000259" key="5">
    <source>
        <dbReference type="Pfam" id="PF02748"/>
    </source>
</evidence>
<dbReference type="Pfam" id="PF02748">
    <property type="entry name" value="PyrI_C"/>
    <property type="match status" value="1"/>
</dbReference>
<dbReference type="InterPro" id="IPR036792">
    <property type="entry name" value="Asp_carbatrfase_reg_C_sf"/>
</dbReference>
<gene>
    <name evidence="6" type="primary">pyrI</name>
    <name evidence="6" type="ORF">NCTC11214_01054</name>
</gene>
<proteinExistence type="inferred from homology"/>
<dbReference type="SUPFAM" id="SSF57825">
    <property type="entry name" value="Aspartate carbamoyltransferase, Regulatory-chain, C-terminal domain"/>
    <property type="match status" value="1"/>
</dbReference>
<organism evidence="6 7">
    <name type="scientific">Serratia odorifera</name>
    <dbReference type="NCBI Taxonomy" id="618"/>
    <lineage>
        <taxon>Bacteria</taxon>
        <taxon>Pseudomonadati</taxon>
        <taxon>Pseudomonadota</taxon>
        <taxon>Gammaproteobacteria</taxon>
        <taxon>Enterobacterales</taxon>
        <taxon>Yersiniaceae</taxon>
        <taxon>Serratia</taxon>
    </lineage>
</organism>
<dbReference type="InterPro" id="IPR036793">
    <property type="entry name" value="Asp_carbatrfase_reg_N_sf"/>
</dbReference>
<comment type="similarity">
    <text evidence="2">Belongs to the PyrI family.</text>
</comment>
<dbReference type="GO" id="GO:0016740">
    <property type="term" value="F:transferase activity"/>
    <property type="evidence" value="ECO:0007669"/>
    <property type="project" value="UniProtKB-KW"/>
</dbReference>
<dbReference type="GO" id="GO:0006221">
    <property type="term" value="P:pyrimidine nucleotide biosynthetic process"/>
    <property type="evidence" value="ECO:0007669"/>
    <property type="project" value="UniProtKB-KW"/>
</dbReference>
<feature type="domain" description="Aspartate carbamoyltransferase regulatory subunit C-terminal" evidence="5">
    <location>
        <begin position="27"/>
        <end position="73"/>
    </location>
</feature>
<evidence type="ECO:0000313" key="6">
    <source>
        <dbReference type="EMBL" id="VDZ53399.1"/>
    </source>
</evidence>
<dbReference type="GO" id="GO:0009347">
    <property type="term" value="C:aspartate carbamoyltransferase complex"/>
    <property type="evidence" value="ECO:0007669"/>
    <property type="project" value="InterPro"/>
</dbReference>
<evidence type="ECO:0000256" key="4">
    <source>
        <dbReference type="ARBA" id="ARBA00022975"/>
    </source>
</evidence>
<dbReference type="InterPro" id="IPR020542">
    <property type="entry name" value="Asp_carbamoyltrfase_reg_C"/>
</dbReference>
<dbReference type="GO" id="GO:0006207">
    <property type="term" value="P:'de novo' pyrimidine nucleobase biosynthetic process"/>
    <property type="evidence" value="ECO:0007669"/>
    <property type="project" value="InterPro"/>
</dbReference>
<dbReference type="SUPFAM" id="SSF54893">
    <property type="entry name" value="Aspartate carbamoyltransferase, Regulatory-chain, N-terminal domain"/>
    <property type="match status" value="1"/>
</dbReference>
<sequence length="79" mass="8951">MYAPNATVNRIDNYEVVRKLTLSLPEHIDGVLTCPNGNCISRSEPVPSSFSVKARADQVQLKCRYCEKEFDHRVVLKAE</sequence>
<accession>A0A447KMI3</accession>
<comment type="function">
    <text evidence="1">Involved in allosteric regulation of aspartate carbamoyltransferase.</text>
</comment>
<dbReference type="KEGG" id="sof:NCTC11214_01054"/>
<dbReference type="InterPro" id="IPR002801">
    <property type="entry name" value="Asp_carbamoylTrfase_reg"/>
</dbReference>
<dbReference type="AlphaFoldDB" id="A0A447KMI3"/>
<keyword evidence="4" id="KW-0665">Pyrimidine biosynthesis</keyword>
<dbReference type="PANTHER" id="PTHR35805">
    <property type="entry name" value="ASPARTATE CARBAMOYLTRANSFERASE REGULATORY CHAIN"/>
    <property type="match status" value="1"/>
</dbReference>
<dbReference type="Gene3D" id="2.30.30.20">
    <property type="entry name" value="Aspartate carbamoyltransferase regulatory subunit, C-terminal domain"/>
    <property type="match status" value="1"/>
</dbReference>
<evidence type="ECO:0000313" key="7">
    <source>
        <dbReference type="Proteomes" id="UP000281391"/>
    </source>
</evidence>
<dbReference type="EMBL" id="LR134117">
    <property type="protein sequence ID" value="VDZ53399.1"/>
    <property type="molecule type" value="Genomic_DNA"/>
</dbReference>
<protein>
    <recommendedName>
        <fullName evidence="3">Aspartate carbamoyltransferase regulatory chain</fullName>
    </recommendedName>
</protein>
<keyword evidence="6" id="KW-0808">Transferase</keyword>
<evidence type="ECO:0000256" key="1">
    <source>
        <dbReference type="ARBA" id="ARBA00002565"/>
    </source>
</evidence>
<dbReference type="PANTHER" id="PTHR35805:SF1">
    <property type="entry name" value="ASPARTATE CARBAMOYLTRANSFERASE REGULATORY CHAIN"/>
    <property type="match status" value="1"/>
</dbReference>
<dbReference type="Proteomes" id="UP000281391">
    <property type="component" value="Chromosome"/>
</dbReference>
<name>A0A447KMI3_SEROD</name>
<evidence type="ECO:0000256" key="3">
    <source>
        <dbReference type="ARBA" id="ARBA00021764"/>
    </source>
</evidence>
<reference evidence="6 7" key="1">
    <citation type="submission" date="2018-12" db="EMBL/GenBank/DDBJ databases">
        <authorList>
            <consortium name="Pathogen Informatics"/>
        </authorList>
    </citation>
    <scope>NUCLEOTIDE SEQUENCE [LARGE SCALE GENOMIC DNA]</scope>
    <source>
        <strain evidence="6 7">NCTC11214</strain>
    </source>
</reference>
<evidence type="ECO:0000256" key="2">
    <source>
        <dbReference type="ARBA" id="ARBA00010498"/>
    </source>
</evidence>